<name>A0A0C1R0T4_9CYAN</name>
<dbReference type="EMBL" id="JHEG02000048">
    <property type="protein sequence ID" value="KIE11224.1"/>
    <property type="molecule type" value="Genomic_DNA"/>
</dbReference>
<dbReference type="AlphaFoldDB" id="A0A0C1R0T4"/>
<comment type="caution">
    <text evidence="1">The sequence shown here is derived from an EMBL/GenBank/DDBJ whole genome shotgun (WGS) entry which is preliminary data.</text>
</comment>
<protein>
    <submittedName>
        <fullName evidence="1">Uncharacterized protein</fullName>
    </submittedName>
</protein>
<organism evidence="1">
    <name type="scientific">Tolypothrix bouteillei VB521301</name>
    <dbReference type="NCBI Taxonomy" id="1479485"/>
    <lineage>
        <taxon>Bacteria</taxon>
        <taxon>Bacillati</taxon>
        <taxon>Cyanobacteriota</taxon>
        <taxon>Cyanophyceae</taxon>
        <taxon>Nostocales</taxon>
        <taxon>Tolypothrichaceae</taxon>
        <taxon>Tolypothrix</taxon>
    </lineage>
</organism>
<evidence type="ECO:0000313" key="1">
    <source>
        <dbReference type="EMBL" id="KIE11224.1"/>
    </source>
</evidence>
<accession>A0A0C1R0T4</accession>
<gene>
    <name evidence="1" type="ORF">DA73_0222835</name>
</gene>
<sequence length="75" mass="8147">MHQGSKGGFWIRLVNRSSCAFRARFANSPSAKNGQLPTASGLLLAIGHQPKIIIRLISDRQAESLNISKIPESTC</sequence>
<dbReference type="STRING" id="1479485.DA73_0222835"/>
<proteinExistence type="predicted"/>
<reference evidence="1" key="1">
    <citation type="journal article" date="2015" name="Genome Announc.">
        <title>Draft Genome Sequence of Tolypothrix boutellei Strain VB521301.</title>
        <authorList>
            <person name="Chandrababunaidu M.M."/>
            <person name="Singh D."/>
            <person name="Sen D."/>
            <person name="Bhan S."/>
            <person name="Das S."/>
            <person name="Gupta A."/>
            <person name="Adhikary S.P."/>
            <person name="Tripathy S."/>
        </authorList>
    </citation>
    <scope>NUCLEOTIDE SEQUENCE</scope>
    <source>
        <strain evidence="1">VB521301</strain>
    </source>
</reference>